<gene>
    <name evidence="1" type="ORF">R3W88_004486</name>
</gene>
<dbReference type="Proteomes" id="UP001311915">
    <property type="component" value="Unassembled WGS sequence"/>
</dbReference>
<protein>
    <submittedName>
        <fullName evidence="1">Uncharacterized protein</fullName>
    </submittedName>
</protein>
<evidence type="ECO:0000313" key="2">
    <source>
        <dbReference type="Proteomes" id="UP001311915"/>
    </source>
</evidence>
<dbReference type="AlphaFoldDB" id="A0AAV9K9F2"/>
<keyword evidence="2" id="KW-1185">Reference proteome</keyword>
<reference evidence="1 2" key="1">
    <citation type="submission" date="2023-10" db="EMBL/GenBank/DDBJ databases">
        <title>Genome-Wide Identification Analysis in wild type Solanum Pinnatisectum Reveals Some Genes Defensing Phytophthora Infestans.</title>
        <authorList>
            <person name="Sun C."/>
        </authorList>
    </citation>
    <scope>NUCLEOTIDE SEQUENCE [LARGE SCALE GENOMIC DNA]</scope>
    <source>
        <strain evidence="1">LQN</strain>
        <tissue evidence="1">Leaf</tissue>
    </source>
</reference>
<evidence type="ECO:0000313" key="1">
    <source>
        <dbReference type="EMBL" id="KAK4709973.1"/>
    </source>
</evidence>
<accession>A0AAV9K9F2</accession>
<proteinExistence type="predicted"/>
<dbReference type="EMBL" id="JAWPEI010000011">
    <property type="protein sequence ID" value="KAK4709973.1"/>
    <property type="molecule type" value="Genomic_DNA"/>
</dbReference>
<comment type="caution">
    <text evidence="1">The sequence shown here is derived from an EMBL/GenBank/DDBJ whole genome shotgun (WGS) entry which is preliminary data.</text>
</comment>
<sequence length="72" mass="8212">MEKSEKGEKVYPKGVSVDKVEVNWNEIEKAEATPTDQKEIVMEKSEKGEEVYPKGVSAEKLEVNWNKIENSN</sequence>
<name>A0AAV9K9F2_9SOLN</name>
<organism evidence="1 2">
    <name type="scientific">Solanum pinnatisectum</name>
    <name type="common">tansyleaf nightshade</name>
    <dbReference type="NCBI Taxonomy" id="50273"/>
    <lineage>
        <taxon>Eukaryota</taxon>
        <taxon>Viridiplantae</taxon>
        <taxon>Streptophyta</taxon>
        <taxon>Embryophyta</taxon>
        <taxon>Tracheophyta</taxon>
        <taxon>Spermatophyta</taxon>
        <taxon>Magnoliopsida</taxon>
        <taxon>eudicotyledons</taxon>
        <taxon>Gunneridae</taxon>
        <taxon>Pentapetalae</taxon>
        <taxon>asterids</taxon>
        <taxon>lamiids</taxon>
        <taxon>Solanales</taxon>
        <taxon>Solanaceae</taxon>
        <taxon>Solanoideae</taxon>
        <taxon>Solaneae</taxon>
        <taxon>Solanum</taxon>
    </lineage>
</organism>